<dbReference type="InterPro" id="IPR029033">
    <property type="entry name" value="His_PPase_superfam"/>
</dbReference>
<dbReference type="Proteomes" id="UP000052946">
    <property type="component" value="Unassembled WGS sequence"/>
</dbReference>
<dbReference type="GO" id="GO:0005737">
    <property type="term" value="C:cytoplasm"/>
    <property type="evidence" value="ECO:0007669"/>
    <property type="project" value="TreeGrafter"/>
</dbReference>
<dbReference type="OrthoDB" id="2185101at2"/>
<dbReference type="AlphaFoldDB" id="A0A0U9HAG5"/>
<evidence type="ECO:0000313" key="1">
    <source>
        <dbReference type="EMBL" id="GAQ18257.1"/>
    </source>
</evidence>
<comment type="caution">
    <text evidence="1">The sequence shown here is derived from an EMBL/GenBank/DDBJ whole genome shotgun (WGS) entry which is preliminary data.</text>
</comment>
<dbReference type="PANTHER" id="PTHR48100:SF59">
    <property type="entry name" value="ADENOSYLCOBALAMIN_ALPHA-RIBAZOLE PHOSPHATASE"/>
    <property type="match status" value="1"/>
</dbReference>
<protein>
    <submittedName>
        <fullName evidence="1">Phosphoserine phosphatase 2</fullName>
    </submittedName>
</protein>
<proteinExistence type="predicted"/>
<organism evidence="1 2">
    <name type="scientific">Oceanobacillus picturae</name>
    <dbReference type="NCBI Taxonomy" id="171693"/>
    <lineage>
        <taxon>Bacteria</taxon>
        <taxon>Bacillati</taxon>
        <taxon>Bacillota</taxon>
        <taxon>Bacilli</taxon>
        <taxon>Bacillales</taxon>
        <taxon>Bacillaceae</taxon>
        <taxon>Oceanobacillus</taxon>
    </lineage>
</organism>
<dbReference type="CDD" id="cd07067">
    <property type="entry name" value="HP_PGM_like"/>
    <property type="match status" value="1"/>
</dbReference>
<sequence length="184" mass="21117">MPTNLYFVRHAHSVYTTDELGRPLSERGFNDANIVTGLLKNEAIDAVYSSPYKRAIQTVEGIAKYIGKEIKTIEDFKERILAEKPVEDFTKAITQVWEDYEFSWAGGESNRVAQKRGVNATLNVLESNKGKNVAIGTHGNIMVLIMNFFDSKFGFEFWNQLEMPDIYKLSFERQELHDVQRICL</sequence>
<dbReference type="SMART" id="SM00855">
    <property type="entry name" value="PGAM"/>
    <property type="match status" value="1"/>
</dbReference>
<dbReference type="GO" id="GO:0016791">
    <property type="term" value="F:phosphatase activity"/>
    <property type="evidence" value="ECO:0007669"/>
    <property type="project" value="TreeGrafter"/>
</dbReference>
<dbReference type="PANTHER" id="PTHR48100">
    <property type="entry name" value="BROAD-SPECIFICITY PHOSPHATASE YOR283W-RELATED"/>
    <property type="match status" value="1"/>
</dbReference>
<dbReference type="SUPFAM" id="SSF53254">
    <property type="entry name" value="Phosphoglycerate mutase-like"/>
    <property type="match status" value="1"/>
</dbReference>
<dbReference type="Pfam" id="PF00300">
    <property type="entry name" value="His_Phos_1"/>
    <property type="match status" value="1"/>
</dbReference>
<dbReference type="RefSeq" id="WP_058950342.1">
    <property type="nucleotide sequence ID" value="NZ_BBXV01000025.1"/>
</dbReference>
<reference evidence="2" key="1">
    <citation type="submission" date="2015-07" db="EMBL/GenBank/DDBJ databases">
        <title>Draft Genome Sequence of Oceanobacillus picturae Heshi-B3 that Was Isolated from Fermented Rice Bran with Aging Salted Mackerel, Which Was Named Heshiko as Traditional Fermented Seafood in Japan.</title>
        <authorList>
            <person name="Akuzawa S."/>
            <person name="Nakagawa J."/>
            <person name="Kanekatsu T."/>
            <person name="Kanesaki Y."/>
            <person name="Suzuki T."/>
        </authorList>
    </citation>
    <scope>NUCLEOTIDE SEQUENCE [LARGE SCALE GENOMIC DNA]</scope>
    <source>
        <strain evidence="2">Heshi-B3</strain>
    </source>
</reference>
<accession>A0A0U9HAG5</accession>
<dbReference type="EMBL" id="BBXV01000025">
    <property type="protein sequence ID" value="GAQ18257.1"/>
    <property type="molecule type" value="Genomic_DNA"/>
</dbReference>
<dbReference type="InterPro" id="IPR013078">
    <property type="entry name" value="His_Pase_superF_clade-1"/>
</dbReference>
<gene>
    <name evidence="1" type="ORF">OPHB3_2196</name>
</gene>
<dbReference type="Gene3D" id="3.40.50.1240">
    <property type="entry name" value="Phosphoglycerate mutase-like"/>
    <property type="match status" value="1"/>
</dbReference>
<name>A0A0U9HAG5_9BACI</name>
<dbReference type="InterPro" id="IPR050275">
    <property type="entry name" value="PGM_Phosphatase"/>
</dbReference>
<reference evidence="1 2" key="2">
    <citation type="journal article" date="2016" name="Genome Announc.">
        <title>Draft Genome Sequence of Oceanobacillus picturae Heshi-B3, Isolated from Fermented Rice Bran in a Traditional Japanese Seafood Dish.</title>
        <authorList>
            <person name="Akuzawa S."/>
            <person name="Nagaoka J."/>
            <person name="Kanekatsu M."/>
            <person name="Kanesaki Y."/>
            <person name="Suzuki T."/>
        </authorList>
    </citation>
    <scope>NUCLEOTIDE SEQUENCE [LARGE SCALE GENOMIC DNA]</scope>
    <source>
        <strain evidence="1 2">Heshi-B3</strain>
    </source>
</reference>
<evidence type="ECO:0000313" key="2">
    <source>
        <dbReference type="Proteomes" id="UP000052946"/>
    </source>
</evidence>